<organism evidence="5 6">
    <name type="scientific">Desulfovibrio ferrophilus</name>
    <dbReference type="NCBI Taxonomy" id="241368"/>
    <lineage>
        <taxon>Bacteria</taxon>
        <taxon>Pseudomonadati</taxon>
        <taxon>Thermodesulfobacteriota</taxon>
        <taxon>Desulfovibrionia</taxon>
        <taxon>Desulfovibrionales</taxon>
        <taxon>Desulfovibrionaceae</taxon>
        <taxon>Desulfovibrio</taxon>
    </lineage>
</organism>
<dbReference type="GO" id="GO:0006281">
    <property type="term" value="P:DNA repair"/>
    <property type="evidence" value="ECO:0007669"/>
    <property type="project" value="TreeGrafter"/>
</dbReference>
<dbReference type="SFLD" id="SFLDG01129">
    <property type="entry name" value="C1.5:_HAD__Beta-PGM__Phosphata"/>
    <property type="match status" value="1"/>
</dbReference>
<dbReference type="Gene3D" id="1.10.150.240">
    <property type="entry name" value="Putative phosphatase, domain 2"/>
    <property type="match status" value="1"/>
</dbReference>
<dbReference type="Gene3D" id="3.40.50.1000">
    <property type="entry name" value="HAD superfamily/HAD-like"/>
    <property type="match status" value="1"/>
</dbReference>
<dbReference type="InterPro" id="IPR023214">
    <property type="entry name" value="HAD_sf"/>
</dbReference>
<dbReference type="PRINTS" id="PR00413">
    <property type="entry name" value="HADHALOGNASE"/>
</dbReference>
<comment type="pathway">
    <text evidence="2">Organic acid metabolism; glycolate biosynthesis; glycolate from 2-phosphoglycolate: step 1/1.</text>
</comment>
<keyword evidence="5" id="KW-0378">Hydrolase</keyword>
<dbReference type="SUPFAM" id="SSF56784">
    <property type="entry name" value="HAD-like"/>
    <property type="match status" value="1"/>
</dbReference>
<evidence type="ECO:0000256" key="1">
    <source>
        <dbReference type="ARBA" id="ARBA00000830"/>
    </source>
</evidence>
<sequence length="226" mass="25506">MPRSALICNDFLSTDFLRGLKGIAFDCDGVLFDSWEANKAYYNGIRAGLDFGPMDADMERYVHAHTVKESIHYVTPEDRWDEAFTVAKSLEYRDLLHHMIPEPGLETMLGAAREAGLRLGIFTNRTNTMELVLDIFGLEQYFSPVMTAGKVAPKPRPDGLHRILDEWGVRPHEIVFVGDSHLDGDAARAAGVPFWAYKAPSLVADLHLPDFWSLLRQLRRAYSLDP</sequence>
<dbReference type="EC" id="3.1.3.18" evidence="4"/>
<gene>
    <name evidence="5" type="ORF">DFE_0744</name>
</gene>
<evidence type="ECO:0000256" key="2">
    <source>
        <dbReference type="ARBA" id="ARBA00004818"/>
    </source>
</evidence>
<dbReference type="NCBIfam" id="TIGR01509">
    <property type="entry name" value="HAD-SF-IA-v3"/>
    <property type="match status" value="1"/>
</dbReference>
<dbReference type="InterPro" id="IPR023198">
    <property type="entry name" value="PGP-like_dom2"/>
</dbReference>
<dbReference type="PANTHER" id="PTHR43434">
    <property type="entry name" value="PHOSPHOGLYCOLATE PHOSPHATASE"/>
    <property type="match status" value="1"/>
</dbReference>
<dbReference type="InterPro" id="IPR050155">
    <property type="entry name" value="HAD-like_hydrolase_sf"/>
</dbReference>
<dbReference type="PANTHER" id="PTHR43434:SF1">
    <property type="entry name" value="PHOSPHOGLYCOLATE PHOSPHATASE"/>
    <property type="match status" value="1"/>
</dbReference>
<keyword evidence="6" id="KW-1185">Reference proteome</keyword>
<dbReference type="Pfam" id="PF13419">
    <property type="entry name" value="HAD_2"/>
    <property type="match status" value="1"/>
</dbReference>
<dbReference type="Proteomes" id="UP000269883">
    <property type="component" value="Chromosome"/>
</dbReference>
<dbReference type="EMBL" id="AP017378">
    <property type="protein sequence ID" value="BBD07470.1"/>
    <property type="molecule type" value="Genomic_DNA"/>
</dbReference>
<comment type="catalytic activity">
    <reaction evidence="1">
        <text>2-phosphoglycolate + H2O = glycolate + phosphate</text>
        <dbReference type="Rhea" id="RHEA:14369"/>
        <dbReference type="ChEBI" id="CHEBI:15377"/>
        <dbReference type="ChEBI" id="CHEBI:29805"/>
        <dbReference type="ChEBI" id="CHEBI:43474"/>
        <dbReference type="ChEBI" id="CHEBI:58033"/>
        <dbReference type="EC" id="3.1.3.18"/>
    </reaction>
</comment>
<evidence type="ECO:0000256" key="4">
    <source>
        <dbReference type="ARBA" id="ARBA00013078"/>
    </source>
</evidence>
<evidence type="ECO:0000313" key="6">
    <source>
        <dbReference type="Proteomes" id="UP000269883"/>
    </source>
</evidence>
<dbReference type="InterPro" id="IPR041492">
    <property type="entry name" value="HAD_2"/>
</dbReference>
<evidence type="ECO:0000256" key="3">
    <source>
        <dbReference type="ARBA" id="ARBA00006171"/>
    </source>
</evidence>
<dbReference type="AlphaFoldDB" id="A0A2Z6AW75"/>
<dbReference type="NCBIfam" id="TIGR01549">
    <property type="entry name" value="HAD-SF-IA-v1"/>
    <property type="match status" value="1"/>
</dbReference>
<name>A0A2Z6AW75_9BACT</name>
<dbReference type="RefSeq" id="WP_126376744.1">
    <property type="nucleotide sequence ID" value="NZ_AP017378.1"/>
</dbReference>
<dbReference type="GO" id="GO:0005829">
    <property type="term" value="C:cytosol"/>
    <property type="evidence" value="ECO:0007669"/>
    <property type="project" value="TreeGrafter"/>
</dbReference>
<evidence type="ECO:0000313" key="5">
    <source>
        <dbReference type="EMBL" id="BBD07470.1"/>
    </source>
</evidence>
<accession>A0A2Z6AW75</accession>
<proteinExistence type="inferred from homology"/>
<dbReference type="InterPro" id="IPR006439">
    <property type="entry name" value="HAD-SF_hydro_IA"/>
</dbReference>
<comment type="similarity">
    <text evidence="3">Belongs to the HAD-like hydrolase superfamily. CbbY/CbbZ/Gph/YieH family.</text>
</comment>
<dbReference type="KEGG" id="dfl:DFE_0744"/>
<protein>
    <recommendedName>
        <fullName evidence="4">phosphoglycolate phosphatase</fullName>
        <ecNumber evidence="4">3.1.3.18</ecNumber>
    </recommendedName>
</protein>
<dbReference type="OrthoDB" id="9793014at2"/>
<reference evidence="5 6" key="1">
    <citation type="journal article" date="2018" name="Sci. Adv.">
        <title>Multi-heme cytochromes provide a pathway for survival in energy-limited environments.</title>
        <authorList>
            <person name="Deng X."/>
            <person name="Dohmae N."/>
            <person name="Nealson K.H."/>
            <person name="Hashimoto K."/>
            <person name="Okamoto A."/>
        </authorList>
    </citation>
    <scope>NUCLEOTIDE SEQUENCE [LARGE SCALE GENOMIC DNA]</scope>
    <source>
        <strain evidence="5 6">IS5</strain>
    </source>
</reference>
<dbReference type="SFLD" id="SFLDS00003">
    <property type="entry name" value="Haloacid_Dehalogenase"/>
    <property type="match status" value="1"/>
</dbReference>
<dbReference type="GO" id="GO:0008967">
    <property type="term" value="F:phosphoglycolate phosphatase activity"/>
    <property type="evidence" value="ECO:0007669"/>
    <property type="project" value="UniProtKB-EC"/>
</dbReference>
<dbReference type="InterPro" id="IPR036412">
    <property type="entry name" value="HAD-like_sf"/>
</dbReference>